<name>A0A0F9I611_9ZZZZ</name>
<sequence>MVSCMALASNVFAASVDHEQFICGQKQITLGMAIEKARLDCGPFGQPDFISEHSRPNRKVSNELDNHFDIYEKWLYKSPINGDTHILFKNGQVIRIFNILPN</sequence>
<organism evidence="1">
    <name type="scientific">marine sediment metagenome</name>
    <dbReference type="NCBI Taxonomy" id="412755"/>
    <lineage>
        <taxon>unclassified sequences</taxon>
        <taxon>metagenomes</taxon>
        <taxon>ecological metagenomes</taxon>
    </lineage>
</organism>
<accession>A0A0F9I611</accession>
<dbReference type="EMBL" id="LAZR01013217">
    <property type="protein sequence ID" value="KKM22992.1"/>
    <property type="molecule type" value="Genomic_DNA"/>
</dbReference>
<evidence type="ECO:0008006" key="2">
    <source>
        <dbReference type="Google" id="ProtNLM"/>
    </source>
</evidence>
<protein>
    <recommendedName>
        <fullName evidence="2">DUF2845 domain-containing protein</fullName>
    </recommendedName>
</protein>
<dbReference type="AlphaFoldDB" id="A0A0F9I611"/>
<proteinExistence type="predicted"/>
<evidence type="ECO:0000313" key="1">
    <source>
        <dbReference type="EMBL" id="KKM22992.1"/>
    </source>
</evidence>
<reference evidence="1" key="1">
    <citation type="journal article" date="2015" name="Nature">
        <title>Complex archaea that bridge the gap between prokaryotes and eukaryotes.</title>
        <authorList>
            <person name="Spang A."/>
            <person name="Saw J.H."/>
            <person name="Jorgensen S.L."/>
            <person name="Zaremba-Niedzwiedzka K."/>
            <person name="Martijn J."/>
            <person name="Lind A.E."/>
            <person name="van Eijk R."/>
            <person name="Schleper C."/>
            <person name="Guy L."/>
            <person name="Ettema T.J."/>
        </authorList>
    </citation>
    <scope>NUCLEOTIDE SEQUENCE</scope>
</reference>
<comment type="caution">
    <text evidence="1">The sequence shown here is derived from an EMBL/GenBank/DDBJ whole genome shotgun (WGS) entry which is preliminary data.</text>
</comment>
<gene>
    <name evidence="1" type="ORF">LCGC14_1619720</name>
</gene>